<name>A0A8G1R0W8_9EURO</name>
<dbReference type="RefSeq" id="XP_025514409.1">
    <property type="nucleotide sequence ID" value="XM_025664769.1"/>
</dbReference>
<reference evidence="1 2" key="1">
    <citation type="submission" date="2018-02" db="EMBL/GenBank/DDBJ databases">
        <title>The genomes of Aspergillus section Nigri reveals drivers in fungal speciation.</title>
        <authorList>
            <consortium name="DOE Joint Genome Institute"/>
            <person name="Vesth T.C."/>
            <person name="Nybo J."/>
            <person name="Theobald S."/>
            <person name="Brandl J."/>
            <person name="Frisvad J.C."/>
            <person name="Nielsen K.F."/>
            <person name="Lyhne E.K."/>
            <person name="Kogle M.E."/>
            <person name="Kuo A."/>
            <person name="Riley R."/>
            <person name="Clum A."/>
            <person name="Nolan M."/>
            <person name="Lipzen A."/>
            <person name="Salamov A."/>
            <person name="Henrissat B."/>
            <person name="Wiebenga A."/>
            <person name="De vries R.P."/>
            <person name="Grigoriev I.V."/>
            <person name="Mortensen U.H."/>
            <person name="Andersen M.R."/>
            <person name="Baker S.E."/>
        </authorList>
    </citation>
    <scope>NUCLEOTIDE SEQUENCE [LARGE SCALE GENOMIC DNA]</scope>
    <source>
        <strain evidence="1 2">CBS 112811</strain>
    </source>
</reference>
<evidence type="ECO:0000313" key="2">
    <source>
        <dbReference type="Proteomes" id="UP000249526"/>
    </source>
</evidence>
<dbReference type="EMBL" id="KZ825065">
    <property type="protein sequence ID" value="RAH56487.1"/>
    <property type="molecule type" value="Genomic_DNA"/>
</dbReference>
<keyword evidence="2" id="KW-1185">Reference proteome</keyword>
<evidence type="ECO:0000313" key="1">
    <source>
        <dbReference type="EMBL" id="RAH56487.1"/>
    </source>
</evidence>
<dbReference type="AlphaFoldDB" id="A0A8G1R0W8"/>
<accession>A0A8G1R0W8</accession>
<organism evidence="1 2">
    <name type="scientific">Aspergillus piperis CBS 112811</name>
    <dbReference type="NCBI Taxonomy" id="1448313"/>
    <lineage>
        <taxon>Eukaryota</taxon>
        <taxon>Fungi</taxon>
        <taxon>Dikarya</taxon>
        <taxon>Ascomycota</taxon>
        <taxon>Pezizomycotina</taxon>
        <taxon>Eurotiomycetes</taxon>
        <taxon>Eurotiomycetidae</taxon>
        <taxon>Eurotiales</taxon>
        <taxon>Aspergillaceae</taxon>
        <taxon>Aspergillus</taxon>
        <taxon>Aspergillus subgen. Circumdati</taxon>
    </lineage>
</organism>
<protein>
    <submittedName>
        <fullName evidence="1">Uncharacterized protein</fullName>
    </submittedName>
</protein>
<gene>
    <name evidence="1" type="ORF">BO85DRAFT_51520</name>
</gene>
<dbReference type="GeneID" id="37168171"/>
<proteinExistence type="predicted"/>
<dbReference type="Proteomes" id="UP000249526">
    <property type="component" value="Unassembled WGS sequence"/>
</dbReference>
<sequence length="161" mass="18370">MVSKDNLCQNILVWTWRSRCMDFLAWPPPYQRHTTVIRLYQSGEDLSRAPDMFRDHRLSGQKAGELVRLVSRSLAWRTEGQSCRSRRKKEDPPSSRLPCGDGGELAIGHQVPQSLIIRFQANATLSFIYISARYCARHIYSAKPSLFMTAKTTSTIPSPQN</sequence>